<accession>A0ABT8LHH5</accession>
<sequence>MSKKHYLLLLCLASLFYSCKRELAGSNASGKNNKLAIQEFEFDYLRGKAKVNYLEENERQNAKANIRMKKDSVIWIQFSGVGGIEGGRVLITKDSLTMIDRINKEFHTYSYQELADKYKFDINYHMIESMIIGNMPFVLEKKDKVSRQSDFFLVKQKSSIHSIENYISRSSQRLEKVSIEQEATRNTLNLLYKDFNPVNKVPFPFSSSATLKYNDKNRTLFTEINLAFSKAEIPEKPLKFPFNIPQKYARR</sequence>
<dbReference type="Proteomes" id="UP001172083">
    <property type="component" value="Unassembled WGS sequence"/>
</dbReference>
<comment type="caution">
    <text evidence="1">The sequence shown here is derived from an EMBL/GenBank/DDBJ whole genome shotgun (WGS) entry which is preliminary data.</text>
</comment>
<dbReference type="InterPro" id="IPR025634">
    <property type="entry name" value="DUF4292"/>
</dbReference>
<organism evidence="1 2">
    <name type="scientific">Agaribacillus aureus</name>
    <dbReference type="NCBI Taxonomy" id="3051825"/>
    <lineage>
        <taxon>Bacteria</taxon>
        <taxon>Pseudomonadati</taxon>
        <taxon>Bacteroidota</taxon>
        <taxon>Cytophagia</taxon>
        <taxon>Cytophagales</taxon>
        <taxon>Splendidivirgaceae</taxon>
        <taxon>Agaribacillus</taxon>
    </lineage>
</organism>
<protein>
    <submittedName>
        <fullName evidence="1">DUF4292 domain-containing protein</fullName>
    </submittedName>
</protein>
<gene>
    <name evidence="1" type="ORF">QQ020_26810</name>
</gene>
<dbReference type="Pfam" id="PF14125">
    <property type="entry name" value="DUF4292"/>
    <property type="match status" value="1"/>
</dbReference>
<dbReference type="PROSITE" id="PS51257">
    <property type="entry name" value="PROKAR_LIPOPROTEIN"/>
    <property type="match status" value="1"/>
</dbReference>
<evidence type="ECO:0000313" key="1">
    <source>
        <dbReference type="EMBL" id="MDN5215718.1"/>
    </source>
</evidence>
<reference evidence="1" key="1">
    <citation type="submission" date="2023-06" db="EMBL/GenBank/DDBJ databases">
        <title>Genomic of Agaribacillus aureum.</title>
        <authorList>
            <person name="Wang G."/>
        </authorList>
    </citation>
    <scope>NUCLEOTIDE SEQUENCE</scope>
    <source>
        <strain evidence="1">BMA12</strain>
    </source>
</reference>
<name>A0ABT8LHH5_9BACT</name>
<proteinExistence type="predicted"/>
<dbReference type="EMBL" id="JAUJEB010000007">
    <property type="protein sequence ID" value="MDN5215718.1"/>
    <property type="molecule type" value="Genomic_DNA"/>
</dbReference>
<dbReference type="RefSeq" id="WP_346761056.1">
    <property type="nucleotide sequence ID" value="NZ_JAUJEB010000007.1"/>
</dbReference>
<keyword evidence="2" id="KW-1185">Reference proteome</keyword>
<evidence type="ECO:0000313" key="2">
    <source>
        <dbReference type="Proteomes" id="UP001172083"/>
    </source>
</evidence>